<keyword evidence="1" id="KW-1133">Transmembrane helix</keyword>
<keyword evidence="1" id="KW-0472">Membrane</keyword>
<dbReference type="Proteomes" id="UP000177026">
    <property type="component" value="Unassembled WGS sequence"/>
</dbReference>
<feature type="transmembrane region" description="Helical" evidence="1">
    <location>
        <begin position="44"/>
        <end position="70"/>
    </location>
</feature>
<comment type="caution">
    <text evidence="2">The sequence shown here is derived from an EMBL/GenBank/DDBJ whole genome shotgun (WGS) entry which is preliminary data.</text>
</comment>
<name>A0A1F7GMN2_9BACT</name>
<proteinExistence type="predicted"/>
<accession>A0A1F7GMN2</accession>
<protein>
    <recommendedName>
        <fullName evidence="4">Chromate transporter</fullName>
    </recommendedName>
</protein>
<feature type="transmembrane region" description="Helical" evidence="1">
    <location>
        <begin position="82"/>
        <end position="103"/>
    </location>
</feature>
<evidence type="ECO:0000313" key="3">
    <source>
        <dbReference type="Proteomes" id="UP000177026"/>
    </source>
</evidence>
<evidence type="ECO:0000256" key="1">
    <source>
        <dbReference type="SAM" id="Phobius"/>
    </source>
</evidence>
<evidence type="ECO:0008006" key="4">
    <source>
        <dbReference type="Google" id="ProtNLM"/>
    </source>
</evidence>
<organism evidence="2 3">
    <name type="scientific">Candidatus Roizmanbacteria bacterium RIFCSPHIGHO2_01_FULL_39_8</name>
    <dbReference type="NCBI Taxonomy" id="1802033"/>
    <lineage>
        <taxon>Bacteria</taxon>
        <taxon>Candidatus Roizmaniibacteriota</taxon>
    </lineage>
</organism>
<dbReference type="AlphaFoldDB" id="A0A1F7GMN2"/>
<feature type="transmembrane region" description="Helical" evidence="1">
    <location>
        <begin position="133"/>
        <end position="152"/>
    </location>
</feature>
<feature type="transmembrane region" description="Helical" evidence="1">
    <location>
        <begin position="110"/>
        <end position="127"/>
    </location>
</feature>
<gene>
    <name evidence="2" type="ORF">A2866_00060</name>
</gene>
<dbReference type="EMBL" id="MFZI01000038">
    <property type="protein sequence ID" value="OGK20258.1"/>
    <property type="molecule type" value="Genomic_DNA"/>
</dbReference>
<keyword evidence="1" id="KW-0812">Transmembrane</keyword>
<evidence type="ECO:0000313" key="2">
    <source>
        <dbReference type="EMBL" id="OGK20258.1"/>
    </source>
</evidence>
<sequence>MDTKGKDYKFYLNQLEDTLSLYLVKKAPALPPGLKEFIVKYGPWITLVLIILTLPLILAVFGLGTVLAPFSFMGGLRVGTGYIVTLVLSAVQLVLEAVAIPGLFKRQKKAWYLLYYAVLIGVVENVVRFDVGGLIIGSLLSLYILFQIREYYK</sequence>
<reference evidence="2 3" key="1">
    <citation type="journal article" date="2016" name="Nat. Commun.">
        <title>Thousands of microbial genomes shed light on interconnected biogeochemical processes in an aquifer system.</title>
        <authorList>
            <person name="Anantharaman K."/>
            <person name="Brown C.T."/>
            <person name="Hug L.A."/>
            <person name="Sharon I."/>
            <person name="Castelle C.J."/>
            <person name="Probst A.J."/>
            <person name="Thomas B.C."/>
            <person name="Singh A."/>
            <person name="Wilkins M.J."/>
            <person name="Karaoz U."/>
            <person name="Brodie E.L."/>
            <person name="Williams K.H."/>
            <person name="Hubbard S.S."/>
            <person name="Banfield J.F."/>
        </authorList>
    </citation>
    <scope>NUCLEOTIDE SEQUENCE [LARGE SCALE GENOMIC DNA]</scope>
</reference>